<reference evidence="1" key="1">
    <citation type="submission" date="2024-07" db="EMBL/GenBank/DDBJ databases">
        <authorList>
            <person name="Yu S.T."/>
        </authorList>
    </citation>
    <scope>NUCLEOTIDE SEQUENCE</scope>
    <source>
        <strain evidence="1">R41</strain>
    </source>
</reference>
<evidence type="ECO:0008006" key="2">
    <source>
        <dbReference type="Google" id="ProtNLM"/>
    </source>
</evidence>
<dbReference type="AlphaFoldDB" id="A0AB39R5B0"/>
<protein>
    <recommendedName>
        <fullName evidence="2">Chromosome partitioning protein</fullName>
    </recommendedName>
</protein>
<gene>
    <name evidence="1" type="ORF">AB5J53_04825</name>
</gene>
<accession>A0AB39R5B0</accession>
<dbReference type="EMBL" id="CP163443">
    <property type="protein sequence ID" value="XDQ51045.1"/>
    <property type="molecule type" value="Genomic_DNA"/>
</dbReference>
<dbReference type="RefSeq" id="WP_369244386.1">
    <property type="nucleotide sequence ID" value="NZ_CP163443.1"/>
</dbReference>
<evidence type="ECO:0000313" key="1">
    <source>
        <dbReference type="EMBL" id="XDQ51045.1"/>
    </source>
</evidence>
<proteinExistence type="predicted"/>
<organism evidence="1">
    <name type="scientific">Streptomyces sp. R41</name>
    <dbReference type="NCBI Taxonomy" id="3238632"/>
    <lineage>
        <taxon>Bacteria</taxon>
        <taxon>Bacillati</taxon>
        <taxon>Actinomycetota</taxon>
        <taxon>Actinomycetes</taxon>
        <taxon>Kitasatosporales</taxon>
        <taxon>Streptomycetaceae</taxon>
        <taxon>Streptomyces</taxon>
    </lineage>
</organism>
<sequence length="159" mass="16345">MTGAEIAVGYVFAWLTGKARRVANRADAEVDRSLDAGMERLHNLVSAKLGQDPALWRAGDEAAAGQAELSQYTRRWLTDTLRDASEHDAAFAAALENLVRALQAAAALGNRAVAASGDGPAVGGHVDIRAEGGSAAALTMGDVTIGSAPNPRTPGPDQG</sequence>
<name>A0AB39R5B0_9ACTN</name>